<reference evidence="1" key="1">
    <citation type="journal article" date="2009" name="PLoS Genet.">
        <title>Sequencing, mapping, and analysis of 27,455 maize full-length cDNAs.</title>
        <authorList>
            <person name="Soderlund C."/>
            <person name="Descour A."/>
            <person name="Kudrna D."/>
            <person name="Bomhoff M."/>
            <person name="Boyd L."/>
            <person name="Currie J."/>
            <person name="Angelova A."/>
            <person name="Collura K."/>
            <person name="Wissotski M."/>
            <person name="Ashley E."/>
            <person name="Morrow D."/>
            <person name="Fernandes J."/>
            <person name="Walbot V."/>
            <person name="Yu Y."/>
        </authorList>
    </citation>
    <scope>NUCLEOTIDE SEQUENCE</scope>
    <source>
        <strain evidence="1">B73</strain>
    </source>
</reference>
<accession>B8A2K7</accession>
<name>B8A2K7_MAIZE</name>
<dbReference type="KEGG" id="zma:100280221"/>
<dbReference type="EMBL" id="BT055799">
    <property type="protein sequence ID" value="ACL54406.1"/>
    <property type="molecule type" value="mRNA"/>
</dbReference>
<organism evidence="1">
    <name type="scientific">Zea mays</name>
    <name type="common">Maize</name>
    <dbReference type="NCBI Taxonomy" id="4577"/>
    <lineage>
        <taxon>Eukaryota</taxon>
        <taxon>Viridiplantae</taxon>
        <taxon>Streptophyta</taxon>
        <taxon>Embryophyta</taxon>
        <taxon>Tracheophyta</taxon>
        <taxon>Spermatophyta</taxon>
        <taxon>Magnoliopsida</taxon>
        <taxon>Liliopsida</taxon>
        <taxon>Poales</taxon>
        <taxon>Poaceae</taxon>
        <taxon>PACMAD clade</taxon>
        <taxon>Panicoideae</taxon>
        <taxon>Andropogonodae</taxon>
        <taxon>Andropogoneae</taxon>
        <taxon>Tripsacinae</taxon>
        <taxon>Zea</taxon>
    </lineage>
</organism>
<dbReference type="RefSeq" id="NP_001146623.1">
    <property type="nucleotide sequence ID" value="NM_001153151.1"/>
</dbReference>
<dbReference type="AlphaFoldDB" id="B8A2K7"/>
<protein>
    <submittedName>
        <fullName evidence="1">Uncharacterized protein</fullName>
    </submittedName>
</protein>
<proteinExistence type="evidence at transcript level"/>
<sequence>MAGLPFLPCRTQGLLCPAHPAGIPGATRTPQQPRGIHPFSPRAIKTGRRVSPAHQNQIQNSPWEFGGRFATAWVWWGMRRTTSALELQRQGGNCRAIAGPRLRLLGWPESPDRNSEH</sequence>
<evidence type="ECO:0000313" key="1">
    <source>
        <dbReference type="EMBL" id="ACL54406.1"/>
    </source>
</evidence>
<dbReference type="GeneID" id="100280221"/>